<keyword evidence="14" id="KW-1185">Reference proteome</keyword>
<evidence type="ECO:0000256" key="4">
    <source>
        <dbReference type="ARBA" id="ARBA00022771"/>
    </source>
</evidence>
<keyword evidence="7" id="KW-0804">Transcription</keyword>
<dbReference type="GO" id="GO:0005634">
    <property type="term" value="C:nucleus"/>
    <property type="evidence" value="ECO:0007669"/>
    <property type="project" value="UniProtKB-SubCell"/>
</dbReference>
<dbReference type="Proteomes" id="UP000749559">
    <property type="component" value="Unassembled WGS sequence"/>
</dbReference>
<dbReference type="PROSITE" id="PS00028">
    <property type="entry name" value="ZINC_FINGER_C2H2_1"/>
    <property type="match status" value="6"/>
</dbReference>
<dbReference type="InterPro" id="IPR036236">
    <property type="entry name" value="Znf_C2H2_sf"/>
</dbReference>
<dbReference type="AlphaFoldDB" id="A0A8S4Q149"/>
<proteinExistence type="predicted"/>
<feature type="compositionally biased region" description="Basic and acidic residues" evidence="10">
    <location>
        <begin position="190"/>
        <end position="208"/>
    </location>
</feature>
<evidence type="ECO:0000313" key="14">
    <source>
        <dbReference type="Proteomes" id="UP000749559"/>
    </source>
</evidence>
<dbReference type="Gene3D" id="3.30.710.10">
    <property type="entry name" value="Potassium Channel Kv1.1, Chain A"/>
    <property type="match status" value="1"/>
</dbReference>
<gene>
    <name evidence="13" type="ORF">OFUS_LOCUS21692</name>
</gene>
<dbReference type="GO" id="GO:0008270">
    <property type="term" value="F:zinc ion binding"/>
    <property type="evidence" value="ECO:0007669"/>
    <property type="project" value="UniProtKB-KW"/>
</dbReference>
<feature type="domain" description="C2H2-type" evidence="12">
    <location>
        <begin position="543"/>
        <end position="570"/>
    </location>
</feature>
<evidence type="ECO:0000256" key="1">
    <source>
        <dbReference type="ARBA" id="ARBA00004123"/>
    </source>
</evidence>
<comment type="caution">
    <text evidence="13">The sequence shown here is derived from an EMBL/GenBank/DDBJ whole genome shotgun (WGS) entry which is preliminary data.</text>
</comment>
<dbReference type="CDD" id="cd18186">
    <property type="entry name" value="BTB_POZ_ZBTB_KLHL-like"/>
    <property type="match status" value="1"/>
</dbReference>
<dbReference type="FunFam" id="3.30.160.60:FF:000624">
    <property type="entry name" value="zinc finger protein 697"/>
    <property type="match status" value="1"/>
</dbReference>
<feature type="domain" description="C2H2-type" evidence="12">
    <location>
        <begin position="401"/>
        <end position="428"/>
    </location>
</feature>
<dbReference type="GO" id="GO:0000981">
    <property type="term" value="F:DNA-binding transcription factor activity, RNA polymerase II-specific"/>
    <property type="evidence" value="ECO:0007669"/>
    <property type="project" value="TreeGrafter"/>
</dbReference>
<keyword evidence="2" id="KW-0479">Metal-binding</keyword>
<keyword evidence="5" id="KW-0862">Zinc</keyword>
<dbReference type="SMART" id="SM00355">
    <property type="entry name" value="ZnF_C2H2"/>
    <property type="match status" value="8"/>
</dbReference>
<dbReference type="PROSITE" id="PS50157">
    <property type="entry name" value="ZINC_FINGER_C2H2_2"/>
    <property type="match status" value="7"/>
</dbReference>
<feature type="domain" description="C2H2-type" evidence="12">
    <location>
        <begin position="429"/>
        <end position="456"/>
    </location>
</feature>
<dbReference type="SUPFAM" id="SSF54695">
    <property type="entry name" value="POZ domain"/>
    <property type="match status" value="1"/>
</dbReference>
<evidence type="ECO:0000313" key="13">
    <source>
        <dbReference type="EMBL" id="CAH1797406.1"/>
    </source>
</evidence>
<evidence type="ECO:0000256" key="7">
    <source>
        <dbReference type="ARBA" id="ARBA00023163"/>
    </source>
</evidence>
<reference evidence="13" key="1">
    <citation type="submission" date="2022-03" db="EMBL/GenBank/DDBJ databases">
        <authorList>
            <person name="Martin C."/>
        </authorList>
    </citation>
    <scope>NUCLEOTIDE SEQUENCE</scope>
</reference>
<keyword evidence="3" id="KW-0677">Repeat</keyword>
<dbReference type="OrthoDB" id="2311693at2759"/>
<feature type="compositionally biased region" description="Polar residues" evidence="10">
    <location>
        <begin position="618"/>
        <end position="629"/>
    </location>
</feature>
<evidence type="ECO:0000256" key="2">
    <source>
        <dbReference type="ARBA" id="ARBA00022723"/>
    </source>
</evidence>
<evidence type="ECO:0000256" key="8">
    <source>
        <dbReference type="ARBA" id="ARBA00023242"/>
    </source>
</evidence>
<name>A0A8S4Q149_OWEFU</name>
<feature type="compositionally biased region" description="Basic residues" evidence="10">
    <location>
        <begin position="331"/>
        <end position="343"/>
    </location>
</feature>
<feature type="region of interest" description="Disordered" evidence="10">
    <location>
        <begin position="243"/>
        <end position="283"/>
    </location>
</feature>
<dbReference type="InterPro" id="IPR013087">
    <property type="entry name" value="Znf_C2H2_type"/>
</dbReference>
<evidence type="ECO:0000256" key="6">
    <source>
        <dbReference type="ARBA" id="ARBA00023015"/>
    </source>
</evidence>
<dbReference type="PROSITE" id="PS50097">
    <property type="entry name" value="BTB"/>
    <property type="match status" value="1"/>
</dbReference>
<feature type="region of interest" description="Disordered" evidence="10">
    <location>
        <begin position="186"/>
        <end position="228"/>
    </location>
</feature>
<dbReference type="FunFam" id="3.30.160.60:FF:000100">
    <property type="entry name" value="Zinc finger 45-like"/>
    <property type="match status" value="1"/>
</dbReference>
<feature type="domain" description="C2H2-type" evidence="12">
    <location>
        <begin position="571"/>
        <end position="598"/>
    </location>
</feature>
<evidence type="ECO:0000256" key="9">
    <source>
        <dbReference type="PROSITE-ProRule" id="PRU00042"/>
    </source>
</evidence>
<feature type="domain" description="C2H2-type" evidence="12">
    <location>
        <begin position="599"/>
        <end position="626"/>
    </location>
</feature>
<dbReference type="Gene3D" id="3.30.160.60">
    <property type="entry name" value="Classic Zinc Finger"/>
    <property type="match status" value="6"/>
</dbReference>
<feature type="region of interest" description="Disordered" evidence="10">
    <location>
        <begin position="318"/>
        <end position="397"/>
    </location>
</feature>
<feature type="domain" description="C2H2-type" evidence="12">
    <location>
        <begin position="515"/>
        <end position="535"/>
    </location>
</feature>
<protein>
    <submittedName>
        <fullName evidence="13">Uncharacterized protein</fullName>
    </submittedName>
</protein>
<sequence>MATEGSSSTPARPFTHSFPHHCKALLEQLNVQRYYGAFCDVIVRVEDFEFKVHKNVLAAFSPKLQTMLFGMPEECGNVLMIKDMSANGFRFIVEYMYTGILKLDIMNIHDVLGCTQFLDMRETERICGEYFKSGGNVNVETIKAITEQQQNSSFVGQKPVGSLPGGVDPNYIEDYLKIIESFGGENGTPVKKDPGESHEFVPLNEERPTGTTVKLTENGDKKFYSPGDNSEIAKKSLFSIFGSNDKPCPEKQVEEQQSDEQHNEDLRDNNVEQDSASNLDFPKDKLSKFNKKLKIKMKGESGATVENIVIVNNEDYETMDGSPTKLDKMQKRERKKKRPCRIRVKTELAEGEADTEELDLDEGGAGDDDNLSTEEHPSVTKKIKRGRPKGRTSGKHAKKDYSCEKCGRTFMKEKAYEKHMELHDKEELYSCHVCCKKYARSSEITRHMRIHTGESFECKECDVTYTSVRGFKAHQIEIHKDPKPFRCSFEGCDFHSDKPSNVHKHTVIHTGVKLYTCERCNKSFAQANGLTSHLRSCMQVRGYLCDHCGAKFNHLGSLKSHRLVHTGEKPHTCSQCGARFSDHRNFRRHMRIHMNEYPYACDLCDKKFRHSNSLKTHMVTHSLNPTSNKSHSQSQSRSRDITKVLADEYSKDLNTSNNLARNMIKDFDVGEILRDMPNNPRDINTHRDMHQDISTHRDVTTHRDINTHQDMATHRDLHRDMNTHGGGLIMDSSHLNIPLTTRIPGPTGTSQIITNMATPIGSMTQTQPNSATPQDMTMRDMINSPANTLVQMGHRDTMTDSQHTMLQKSAVFGNIPVYPVTNSSMMKSEMPVSVYQGFYIPQ</sequence>
<dbReference type="PANTHER" id="PTHR24394:SF29">
    <property type="entry name" value="MYONEURIN"/>
    <property type="match status" value="1"/>
</dbReference>
<evidence type="ECO:0000256" key="5">
    <source>
        <dbReference type="ARBA" id="ARBA00022833"/>
    </source>
</evidence>
<keyword evidence="6" id="KW-0805">Transcription regulation</keyword>
<dbReference type="FunFam" id="3.30.160.60:FF:000621">
    <property type="entry name" value="FLT3-interacting zinc finger 1"/>
    <property type="match status" value="1"/>
</dbReference>
<feature type="domain" description="BTB" evidence="11">
    <location>
        <begin position="39"/>
        <end position="105"/>
    </location>
</feature>
<evidence type="ECO:0000259" key="12">
    <source>
        <dbReference type="PROSITE" id="PS50157"/>
    </source>
</evidence>
<feature type="domain" description="C2H2-type" evidence="12">
    <location>
        <begin position="456"/>
        <end position="484"/>
    </location>
</feature>
<feature type="compositionally biased region" description="Acidic residues" evidence="10">
    <location>
        <begin position="349"/>
        <end position="372"/>
    </location>
</feature>
<organism evidence="13 14">
    <name type="scientific">Owenia fusiformis</name>
    <name type="common">Polychaete worm</name>
    <dbReference type="NCBI Taxonomy" id="6347"/>
    <lineage>
        <taxon>Eukaryota</taxon>
        <taxon>Metazoa</taxon>
        <taxon>Spiralia</taxon>
        <taxon>Lophotrochozoa</taxon>
        <taxon>Annelida</taxon>
        <taxon>Polychaeta</taxon>
        <taxon>Sedentaria</taxon>
        <taxon>Canalipalpata</taxon>
        <taxon>Sabellida</taxon>
        <taxon>Oweniida</taxon>
        <taxon>Oweniidae</taxon>
        <taxon>Owenia</taxon>
    </lineage>
</organism>
<keyword evidence="8" id="KW-0539">Nucleus</keyword>
<evidence type="ECO:0000256" key="10">
    <source>
        <dbReference type="SAM" id="MobiDB-lite"/>
    </source>
</evidence>
<dbReference type="SMART" id="SM00225">
    <property type="entry name" value="BTB"/>
    <property type="match status" value="1"/>
</dbReference>
<feature type="region of interest" description="Disordered" evidence="10">
    <location>
        <begin position="618"/>
        <end position="640"/>
    </location>
</feature>
<dbReference type="Pfam" id="PF00096">
    <property type="entry name" value="zf-C2H2"/>
    <property type="match status" value="4"/>
</dbReference>
<dbReference type="PANTHER" id="PTHR24394">
    <property type="entry name" value="ZINC FINGER PROTEIN"/>
    <property type="match status" value="1"/>
</dbReference>
<dbReference type="InterPro" id="IPR011333">
    <property type="entry name" value="SKP1/BTB/POZ_sf"/>
</dbReference>
<dbReference type="EMBL" id="CAIIXF020000010">
    <property type="protein sequence ID" value="CAH1797406.1"/>
    <property type="molecule type" value="Genomic_DNA"/>
</dbReference>
<dbReference type="Pfam" id="PF00651">
    <property type="entry name" value="BTB"/>
    <property type="match status" value="1"/>
</dbReference>
<comment type="subcellular location">
    <subcellularLocation>
        <location evidence="1">Nucleus</location>
    </subcellularLocation>
</comment>
<dbReference type="SUPFAM" id="SSF57667">
    <property type="entry name" value="beta-beta-alpha zinc fingers"/>
    <property type="match status" value="4"/>
</dbReference>
<keyword evidence="4 9" id="KW-0863">Zinc-finger</keyword>
<feature type="compositionally biased region" description="Basic residues" evidence="10">
    <location>
        <begin position="379"/>
        <end position="397"/>
    </location>
</feature>
<dbReference type="InterPro" id="IPR000210">
    <property type="entry name" value="BTB/POZ_dom"/>
</dbReference>
<evidence type="ECO:0000259" key="11">
    <source>
        <dbReference type="PROSITE" id="PS50097"/>
    </source>
</evidence>
<evidence type="ECO:0000256" key="3">
    <source>
        <dbReference type="ARBA" id="ARBA00022737"/>
    </source>
</evidence>
<accession>A0A8S4Q149</accession>
<feature type="compositionally biased region" description="Basic and acidic residues" evidence="10">
    <location>
        <begin position="247"/>
        <end position="270"/>
    </location>
</feature>